<feature type="transmembrane region" description="Helical" evidence="1">
    <location>
        <begin position="12"/>
        <end position="32"/>
    </location>
</feature>
<gene>
    <name evidence="2" type="ORF">HELGO_WM37469</name>
</gene>
<evidence type="ECO:0000313" key="2">
    <source>
        <dbReference type="EMBL" id="CAA6810615.1"/>
    </source>
</evidence>
<organism evidence="2">
    <name type="scientific">uncultured Aureispira sp</name>
    <dbReference type="NCBI Taxonomy" id="1331704"/>
    <lineage>
        <taxon>Bacteria</taxon>
        <taxon>Pseudomonadati</taxon>
        <taxon>Bacteroidota</taxon>
        <taxon>Saprospiria</taxon>
        <taxon>Saprospirales</taxon>
        <taxon>Saprospiraceae</taxon>
        <taxon>Aureispira</taxon>
        <taxon>environmental samples</taxon>
    </lineage>
</organism>
<protein>
    <submittedName>
        <fullName evidence="2">Uncharacterized protein</fullName>
    </submittedName>
</protein>
<reference evidence="2" key="1">
    <citation type="submission" date="2020-01" db="EMBL/GenBank/DDBJ databases">
        <authorList>
            <person name="Meier V. D."/>
            <person name="Meier V D."/>
        </authorList>
    </citation>
    <scope>NUCLEOTIDE SEQUENCE</scope>
    <source>
        <strain evidence="2">HLG_WM_MAG_10</strain>
    </source>
</reference>
<accession>A0A6S6T1H9</accession>
<name>A0A6S6T1H9_9BACT</name>
<dbReference type="EMBL" id="CACVAQ010000168">
    <property type="protein sequence ID" value="CAA6810615.1"/>
    <property type="molecule type" value="Genomic_DNA"/>
</dbReference>
<keyword evidence="1" id="KW-0472">Membrane</keyword>
<sequence>MSNTEYQKGSSSFLLKFIIGLVIFVCLVNYVVSRNGDALLQ</sequence>
<evidence type="ECO:0000256" key="1">
    <source>
        <dbReference type="SAM" id="Phobius"/>
    </source>
</evidence>
<dbReference type="AlphaFoldDB" id="A0A6S6T1H9"/>
<proteinExistence type="predicted"/>
<keyword evidence="1" id="KW-0812">Transmembrane</keyword>
<keyword evidence="1" id="KW-1133">Transmembrane helix</keyword>